<dbReference type="GO" id="GO:0005794">
    <property type="term" value="C:Golgi apparatus"/>
    <property type="evidence" value="ECO:0007669"/>
    <property type="project" value="TreeGrafter"/>
</dbReference>
<feature type="domain" description="Trichome birefringence-like N-terminal" evidence="9">
    <location>
        <begin position="43"/>
        <end position="95"/>
    </location>
</feature>
<proteinExistence type="inferred from homology"/>
<dbReference type="InterPro" id="IPR025846">
    <property type="entry name" value="TBL_N"/>
</dbReference>
<keyword evidence="7" id="KW-0732">Signal</keyword>
<feature type="signal peptide" evidence="7">
    <location>
        <begin position="1"/>
        <end position="34"/>
    </location>
</feature>
<evidence type="ECO:0000256" key="1">
    <source>
        <dbReference type="ARBA" id="ARBA00004167"/>
    </source>
</evidence>
<sequence length="624" mass="70194">MFIALTMGKLLHGFGLVAYGLVLILCLHEDQVHCYAKVDISSSCDLFQGTWVYDNSTYPLYDTPSCPFIETEFDCQKNGRPDNQYLKYRWQPDGCALPRFNGQDLLGRLKGKKLLFVGDSLSLNQWQSLTCMLHAAVPQNNYTITRKGGLSTFFMPDYDVSVLLSRNAFLVDLVRTEAGMVLRLDSITNGNDWKGYDMLIFNTWHWWLHKGSRQPWDYIESGVQILKDMDRLAAFKEGLTTWSKWVDSNVDANNTKVFFQGISPAHYNGKEWDDPNSATCSGQTQPVTGRTYPAGSPPAATVVNDVLTAMSSPVTLLDITLLSQLRKDGHPSMYGNGGRTGNDCSHWCLAGVPDTWNQLFYATLVTNQLHCYAKVLATSCDLFHGSWVLIKAIHSTTPPAALSLRKSLTAKTMDGQTIGISNIDGSLTLVHCQVQIQWSGPVEEVKGEEDTIRRGLSKPQPMAITNMHVAFCSAPTQLCLNKESRHLCDYDVSIMLSRNAFLVDLVDTKEGRVLKLDSIENGNTWKGYDMLIFNTWHWWLHKGSKQPWDYIEVRGKIVKDMDRLAAFKEGLTTWSKWVDSNVDAANTKVFFQGISPTHYITSDSLNYRKGVSHTHTTDAMRVRT</sequence>
<dbReference type="EMBL" id="AP019300">
    <property type="protein sequence ID" value="BBH01627.1"/>
    <property type="molecule type" value="Genomic_DNA"/>
</dbReference>
<name>A0A4Y1RCC7_PRUDU</name>
<dbReference type="AlphaFoldDB" id="A0A4Y1RCC7"/>
<evidence type="ECO:0000313" key="10">
    <source>
        <dbReference type="EMBL" id="BBH01627.1"/>
    </source>
</evidence>
<keyword evidence="5" id="KW-1133">Transmembrane helix</keyword>
<feature type="domain" description="Trichome birefringence-like C-terminal" evidence="8">
    <location>
        <begin position="97"/>
        <end position="362"/>
    </location>
</feature>
<feature type="chain" id="PRO_5021229524" evidence="7">
    <location>
        <begin position="35"/>
        <end position="624"/>
    </location>
</feature>
<dbReference type="GO" id="GO:0016413">
    <property type="term" value="F:O-acetyltransferase activity"/>
    <property type="evidence" value="ECO:0007669"/>
    <property type="project" value="InterPro"/>
</dbReference>
<dbReference type="PANTHER" id="PTHR32285">
    <property type="entry name" value="PROTEIN TRICHOME BIREFRINGENCE-LIKE 9-RELATED"/>
    <property type="match status" value="1"/>
</dbReference>
<evidence type="ECO:0000256" key="4">
    <source>
        <dbReference type="ARBA" id="ARBA00022968"/>
    </source>
</evidence>
<dbReference type="InterPro" id="IPR029962">
    <property type="entry name" value="TBL"/>
</dbReference>
<accession>A0A4Y1RCC7</accession>
<comment type="subcellular location">
    <subcellularLocation>
        <location evidence="1">Membrane</location>
        <topology evidence="1">Single-pass membrane protein</topology>
    </subcellularLocation>
</comment>
<dbReference type="InterPro" id="IPR026057">
    <property type="entry name" value="TBL_C"/>
</dbReference>
<keyword evidence="4" id="KW-0735">Signal-anchor</keyword>
<evidence type="ECO:0000256" key="5">
    <source>
        <dbReference type="ARBA" id="ARBA00022989"/>
    </source>
</evidence>
<keyword evidence="6" id="KW-0472">Membrane</keyword>
<evidence type="ECO:0000256" key="3">
    <source>
        <dbReference type="ARBA" id="ARBA00022692"/>
    </source>
</evidence>
<dbReference type="GO" id="GO:0016020">
    <property type="term" value="C:membrane"/>
    <property type="evidence" value="ECO:0007669"/>
    <property type="project" value="UniProtKB-SubCell"/>
</dbReference>
<protein>
    <submittedName>
        <fullName evidence="10">TRICHOME BIREFRINGENCE-LIKE 43</fullName>
    </submittedName>
</protein>
<keyword evidence="3" id="KW-0812">Transmembrane</keyword>
<dbReference type="Pfam" id="PF13839">
    <property type="entry name" value="PC-Esterase"/>
    <property type="match status" value="2"/>
</dbReference>
<reference evidence="10" key="1">
    <citation type="journal article" date="2019" name="Science">
        <title>Mutation of a bHLH transcription factor allowed almond domestication.</title>
        <authorList>
            <person name="Sanchez-Perez R."/>
            <person name="Pavan S."/>
            <person name="Mazzeo R."/>
            <person name="Moldovan C."/>
            <person name="Aiese Cigliano R."/>
            <person name="Del Cueto J."/>
            <person name="Ricciardi F."/>
            <person name="Lotti C."/>
            <person name="Ricciardi L."/>
            <person name="Dicenta F."/>
            <person name="Lopez-Marques R.L."/>
            <person name="Lindberg Moller B."/>
        </authorList>
    </citation>
    <scope>NUCLEOTIDE SEQUENCE</scope>
</reference>
<feature type="domain" description="Trichome birefringence-like C-terminal" evidence="8">
    <location>
        <begin position="486"/>
        <end position="603"/>
    </location>
</feature>
<dbReference type="PANTHER" id="PTHR32285:SF206">
    <property type="entry name" value="PROTEIN TRICHOME BIREFRINGENCE-LIKE 37"/>
    <property type="match status" value="1"/>
</dbReference>
<gene>
    <name evidence="10" type="ORF">Prudu_011944</name>
</gene>
<evidence type="ECO:0000256" key="2">
    <source>
        <dbReference type="ARBA" id="ARBA00007727"/>
    </source>
</evidence>
<evidence type="ECO:0000256" key="6">
    <source>
        <dbReference type="ARBA" id="ARBA00023136"/>
    </source>
</evidence>
<evidence type="ECO:0000259" key="8">
    <source>
        <dbReference type="Pfam" id="PF13839"/>
    </source>
</evidence>
<organism evidence="10">
    <name type="scientific">Prunus dulcis</name>
    <name type="common">Almond</name>
    <name type="synonym">Amygdalus dulcis</name>
    <dbReference type="NCBI Taxonomy" id="3755"/>
    <lineage>
        <taxon>Eukaryota</taxon>
        <taxon>Viridiplantae</taxon>
        <taxon>Streptophyta</taxon>
        <taxon>Embryophyta</taxon>
        <taxon>Tracheophyta</taxon>
        <taxon>Spermatophyta</taxon>
        <taxon>Magnoliopsida</taxon>
        <taxon>eudicotyledons</taxon>
        <taxon>Gunneridae</taxon>
        <taxon>Pentapetalae</taxon>
        <taxon>rosids</taxon>
        <taxon>fabids</taxon>
        <taxon>Rosales</taxon>
        <taxon>Rosaceae</taxon>
        <taxon>Amygdaloideae</taxon>
        <taxon>Amygdaleae</taxon>
        <taxon>Prunus</taxon>
    </lineage>
</organism>
<comment type="similarity">
    <text evidence="2">Belongs to the PC-esterase family. TBL subfamily.</text>
</comment>
<evidence type="ECO:0000256" key="7">
    <source>
        <dbReference type="SAM" id="SignalP"/>
    </source>
</evidence>
<evidence type="ECO:0000259" key="9">
    <source>
        <dbReference type="Pfam" id="PF14416"/>
    </source>
</evidence>
<dbReference type="Pfam" id="PF14416">
    <property type="entry name" value="PMR5N"/>
    <property type="match status" value="1"/>
</dbReference>